<dbReference type="InterPro" id="IPR000682">
    <property type="entry name" value="PCMT"/>
</dbReference>
<dbReference type="Proteomes" id="UP000282312">
    <property type="component" value="Unassembled WGS sequence"/>
</dbReference>
<evidence type="ECO:0000256" key="6">
    <source>
        <dbReference type="ARBA" id="ARBA00022603"/>
    </source>
</evidence>
<evidence type="ECO:0000256" key="8">
    <source>
        <dbReference type="ARBA" id="ARBA00022691"/>
    </source>
</evidence>
<sequence length="378" mass="41386">MSRWQDHANALVAELTRRDVLAPGWREAFAATPRHVFVPHFYDDDNERVSADTPEGLAAVYADESLVTQIAEHPGGGFCWPTSSSTRPSLMAQMLTLLDVDSGMRVLEIGTGTGFNAALLCHRLGDANVTSIDIDTMLVETARARLAGLGHRPFLAAGDGALGVPVRAPYSRIIATAAVATIPPAWISQLVHGGRIVADVRGELASALLVADKTTPSSVRGRFHDTPGHFMWLRSRADHPLRDGTDPDTSFDFTQPTQTTSDIPADAFDERELRFLLQLAVPGLGPISKNLPDGGEGIFLHTETDCSWVQYRPGTDKATVTYGGPRALWPAIEDAWQRWNRWQLPSIRRFGMTAYDDGRHHIWLDHDQSVILTGEPVA</sequence>
<evidence type="ECO:0000256" key="4">
    <source>
        <dbReference type="ARBA" id="ARBA00013346"/>
    </source>
</evidence>
<keyword evidence="7" id="KW-0808">Transferase</keyword>
<evidence type="ECO:0000313" key="13">
    <source>
        <dbReference type="Proteomes" id="UP000282312"/>
    </source>
</evidence>
<reference evidence="12 13" key="1">
    <citation type="submission" date="2018-05" db="EMBL/GenBank/DDBJ databases">
        <title>Micromonospora from Atacama Desert.</title>
        <authorList>
            <person name="Carro L."/>
            <person name="Goodfellow M."/>
            <person name="Klenk H.-P."/>
        </authorList>
    </citation>
    <scope>NUCLEOTIDE SEQUENCE [LARGE SCALE GENOMIC DNA]</scope>
    <source>
        <strain evidence="12 13">LB39</strain>
    </source>
</reference>
<dbReference type="GO" id="GO:0032259">
    <property type="term" value="P:methylation"/>
    <property type="evidence" value="ECO:0007669"/>
    <property type="project" value="UniProtKB-KW"/>
</dbReference>
<dbReference type="EC" id="2.1.1.77" evidence="3"/>
<evidence type="ECO:0000256" key="9">
    <source>
        <dbReference type="ARBA" id="ARBA00030757"/>
    </source>
</evidence>
<evidence type="ECO:0000256" key="11">
    <source>
        <dbReference type="ARBA" id="ARBA00031350"/>
    </source>
</evidence>
<dbReference type="GO" id="GO:0004719">
    <property type="term" value="F:protein-L-isoaspartate (D-aspartate) O-methyltransferase activity"/>
    <property type="evidence" value="ECO:0007669"/>
    <property type="project" value="UniProtKB-EC"/>
</dbReference>
<organism evidence="12 13">
    <name type="scientific">Micromonospora inaquosa</name>
    <dbReference type="NCBI Taxonomy" id="2203716"/>
    <lineage>
        <taxon>Bacteria</taxon>
        <taxon>Bacillati</taxon>
        <taxon>Actinomycetota</taxon>
        <taxon>Actinomycetes</taxon>
        <taxon>Micromonosporales</taxon>
        <taxon>Micromonosporaceae</taxon>
        <taxon>Micromonospora</taxon>
    </lineage>
</organism>
<keyword evidence="8" id="KW-0949">S-adenosyl-L-methionine</keyword>
<dbReference type="EMBL" id="QGSZ01000273">
    <property type="protein sequence ID" value="RQW99268.1"/>
    <property type="molecule type" value="Genomic_DNA"/>
</dbReference>
<evidence type="ECO:0000256" key="2">
    <source>
        <dbReference type="ARBA" id="ARBA00005369"/>
    </source>
</evidence>
<proteinExistence type="inferred from homology"/>
<dbReference type="SUPFAM" id="SSF53335">
    <property type="entry name" value="S-adenosyl-L-methionine-dependent methyltransferases"/>
    <property type="match status" value="1"/>
</dbReference>
<keyword evidence="5" id="KW-0963">Cytoplasm</keyword>
<dbReference type="AlphaFoldDB" id="A0A3N9WF50"/>
<dbReference type="PANTHER" id="PTHR11579">
    <property type="entry name" value="PROTEIN-L-ISOASPARTATE O-METHYLTRANSFERASE"/>
    <property type="match status" value="1"/>
</dbReference>
<dbReference type="Gene3D" id="3.40.50.150">
    <property type="entry name" value="Vaccinia Virus protein VP39"/>
    <property type="match status" value="1"/>
</dbReference>
<dbReference type="OrthoDB" id="5143400at2"/>
<evidence type="ECO:0000313" key="12">
    <source>
        <dbReference type="EMBL" id="RQW99268.1"/>
    </source>
</evidence>
<evidence type="ECO:0000256" key="1">
    <source>
        <dbReference type="ARBA" id="ARBA00004496"/>
    </source>
</evidence>
<dbReference type="CDD" id="cd02440">
    <property type="entry name" value="AdoMet_MTases"/>
    <property type="match status" value="1"/>
</dbReference>
<comment type="similarity">
    <text evidence="2">Belongs to the methyltransferase superfamily. L-isoaspartyl/D-aspartyl protein methyltransferase family.</text>
</comment>
<gene>
    <name evidence="12" type="ORF">DLJ59_25085</name>
</gene>
<keyword evidence="6" id="KW-0489">Methyltransferase</keyword>
<dbReference type="PROSITE" id="PS01279">
    <property type="entry name" value="PCMT"/>
    <property type="match status" value="1"/>
</dbReference>
<comment type="subcellular location">
    <subcellularLocation>
        <location evidence="1">Cytoplasm</location>
    </subcellularLocation>
</comment>
<name>A0A3N9WF50_9ACTN</name>
<protein>
    <recommendedName>
        <fullName evidence="4">Protein-L-isoaspartate O-methyltransferase</fullName>
        <ecNumber evidence="3">2.1.1.77</ecNumber>
    </recommendedName>
    <alternativeName>
        <fullName evidence="11">L-isoaspartyl protein carboxyl methyltransferase</fullName>
    </alternativeName>
    <alternativeName>
        <fullName evidence="9">Protein L-isoaspartyl methyltransferase</fullName>
    </alternativeName>
    <alternativeName>
        <fullName evidence="10">Protein-beta-aspartate methyltransferase</fullName>
    </alternativeName>
</protein>
<keyword evidence="13" id="KW-1185">Reference proteome</keyword>
<dbReference type="GO" id="GO:0005737">
    <property type="term" value="C:cytoplasm"/>
    <property type="evidence" value="ECO:0007669"/>
    <property type="project" value="UniProtKB-SubCell"/>
</dbReference>
<dbReference type="Pfam" id="PF01135">
    <property type="entry name" value="PCMT"/>
    <property type="match status" value="1"/>
</dbReference>
<dbReference type="RefSeq" id="WP_124775093.1">
    <property type="nucleotide sequence ID" value="NZ_QGSZ01000273.1"/>
</dbReference>
<evidence type="ECO:0000256" key="10">
    <source>
        <dbReference type="ARBA" id="ARBA00031323"/>
    </source>
</evidence>
<dbReference type="PANTHER" id="PTHR11579:SF0">
    <property type="entry name" value="PROTEIN-L-ISOASPARTATE(D-ASPARTATE) O-METHYLTRANSFERASE"/>
    <property type="match status" value="1"/>
</dbReference>
<comment type="caution">
    <text evidence="12">The sequence shown here is derived from an EMBL/GenBank/DDBJ whole genome shotgun (WGS) entry which is preliminary data.</text>
</comment>
<evidence type="ECO:0000256" key="5">
    <source>
        <dbReference type="ARBA" id="ARBA00022490"/>
    </source>
</evidence>
<accession>A0A3N9WF50</accession>
<evidence type="ECO:0000256" key="7">
    <source>
        <dbReference type="ARBA" id="ARBA00022679"/>
    </source>
</evidence>
<dbReference type="InterPro" id="IPR029063">
    <property type="entry name" value="SAM-dependent_MTases_sf"/>
</dbReference>
<evidence type="ECO:0000256" key="3">
    <source>
        <dbReference type="ARBA" id="ARBA00011890"/>
    </source>
</evidence>